<dbReference type="Proteomes" id="UP001303889">
    <property type="component" value="Unassembled WGS sequence"/>
</dbReference>
<feature type="compositionally biased region" description="Low complexity" evidence="2">
    <location>
        <begin position="64"/>
        <end position="79"/>
    </location>
</feature>
<keyword evidence="1" id="KW-0040">ANK repeat</keyword>
<dbReference type="Gene3D" id="1.25.40.20">
    <property type="entry name" value="Ankyrin repeat-containing domain"/>
    <property type="match status" value="1"/>
</dbReference>
<comment type="caution">
    <text evidence="3">The sequence shown here is derived from an EMBL/GenBank/DDBJ whole genome shotgun (WGS) entry which is preliminary data.</text>
</comment>
<feature type="region of interest" description="Disordered" evidence="2">
    <location>
        <begin position="642"/>
        <end position="669"/>
    </location>
</feature>
<name>A0AAN6MGV7_9PEZI</name>
<feature type="region of interest" description="Disordered" evidence="2">
    <location>
        <begin position="39"/>
        <end position="84"/>
    </location>
</feature>
<evidence type="ECO:0000256" key="2">
    <source>
        <dbReference type="SAM" id="MobiDB-lite"/>
    </source>
</evidence>
<accession>A0AAN6MGV7</accession>
<dbReference type="PROSITE" id="PS50088">
    <property type="entry name" value="ANK_REPEAT"/>
    <property type="match status" value="1"/>
</dbReference>
<organism evidence="3 4">
    <name type="scientific">Staphylotrichum tortipilum</name>
    <dbReference type="NCBI Taxonomy" id="2831512"/>
    <lineage>
        <taxon>Eukaryota</taxon>
        <taxon>Fungi</taxon>
        <taxon>Dikarya</taxon>
        <taxon>Ascomycota</taxon>
        <taxon>Pezizomycotina</taxon>
        <taxon>Sordariomycetes</taxon>
        <taxon>Sordariomycetidae</taxon>
        <taxon>Sordariales</taxon>
        <taxon>Chaetomiaceae</taxon>
        <taxon>Staphylotrichum</taxon>
    </lineage>
</organism>
<dbReference type="InterPro" id="IPR002110">
    <property type="entry name" value="Ankyrin_rpt"/>
</dbReference>
<protein>
    <submittedName>
        <fullName evidence="3">KN motif and ankyrin repeat domain-containing protein 3</fullName>
    </submittedName>
</protein>
<dbReference type="Pfam" id="PF00023">
    <property type="entry name" value="Ank"/>
    <property type="match status" value="1"/>
</dbReference>
<feature type="region of interest" description="Disordered" evidence="2">
    <location>
        <begin position="225"/>
        <end position="253"/>
    </location>
</feature>
<dbReference type="SUPFAM" id="SSF48403">
    <property type="entry name" value="Ankyrin repeat"/>
    <property type="match status" value="1"/>
</dbReference>
<reference evidence="3" key="1">
    <citation type="journal article" date="2023" name="Mol. Phylogenet. Evol.">
        <title>Genome-scale phylogeny and comparative genomics of the fungal order Sordariales.</title>
        <authorList>
            <person name="Hensen N."/>
            <person name="Bonometti L."/>
            <person name="Westerberg I."/>
            <person name="Brannstrom I.O."/>
            <person name="Guillou S."/>
            <person name="Cros-Aarteil S."/>
            <person name="Calhoun S."/>
            <person name="Haridas S."/>
            <person name="Kuo A."/>
            <person name="Mondo S."/>
            <person name="Pangilinan J."/>
            <person name="Riley R."/>
            <person name="LaButti K."/>
            <person name="Andreopoulos B."/>
            <person name="Lipzen A."/>
            <person name="Chen C."/>
            <person name="Yan M."/>
            <person name="Daum C."/>
            <person name="Ng V."/>
            <person name="Clum A."/>
            <person name="Steindorff A."/>
            <person name="Ohm R.A."/>
            <person name="Martin F."/>
            <person name="Silar P."/>
            <person name="Natvig D.O."/>
            <person name="Lalanne C."/>
            <person name="Gautier V."/>
            <person name="Ament-Velasquez S.L."/>
            <person name="Kruys A."/>
            <person name="Hutchinson M.I."/>
            <person name="Powell A.J."/>
            <person name="Barry K."/>
            <person name="Miller A.N."/>
            <person name="Grigoriev I.V."/>
            <person name="Debuchy R."/>
            <person name="Gladieux P."/>
            <person name="Hiltunen Thoren M."/>
            <person name="Johannesson H."/>
        </authorList>
    </citation>
    <scope>NUCLEOTIDE SEQUENCE</scope>
    <source>
        <strain evidence="3">CBS 103.79</strain>
    </source>
</reference>
<dbReference type="AlphaFoldDB" id="A0AAN6MGV7"/>
<feature type="compositionally biased region" description="Low complexity" evidence="2">
    <location>
        <begin position="642"/>
        <end position="658"/>
    </location>
</feature>
<reference evidence="3" key="2">
    <citation type="submission" date="2023-05" db="EMBL/GenBank/DDBJ databases">
        <authorList>
            <consortium name="Lawrence Berkeley National Laboratory"/>
            <person name="Steindorff A."/>
            <person name="Hensen N."/>
            <person name="Bonometti L."/>
            <person name="Westerberg I."/>
            <person name="Brannstrom I.O."/>
            <person name="Guillou S."/>
            <person name="Cros-Aarteil S."/>
            <person name="Calhoun S."/>
            <person name="Haridas S."/>
            <person name="Kuo A."/>
            <person name="Mondo S."/>
            <person name="Pangilinan J."/>
            <person name="Riley R."/>
            <person name="Labutti K."/>
            <person name="Andreopoulos B."/>
            <person name="Lipzen A."/>
            <person name="Chen C."/>
            <person name="Yanf M."/>
            <person name="Daum C."/>
            <person name="Ng V."/>
            <person name="Clum A."/>
            <person name="Ohm R."/>
            <person name="Martin F."/>
            <person name="Silar P."/>
            <person name="Natvig D."/>
            <person name="Lalanne C."/>
            <person name="Gautier V."/>
            <person name="Ament-Velasquez S.L."/>
            <person name="Kruys A."/>
            <person name="Hutchinson M.I."/>
            <person name="Powell A.J."/>
            <person name="Barry K."/>
            <person name="Miller A.N."/>
            <person name="Grigoriev I.V."/>
            <person name="Debuchy R."/>
            <person name="Gladieux P."/>
            <person name="Thoren M.H."/>
            <person name="Johannesson H."/>
        </authorList>
    </citation>
    <scope>NUCLEOTIDE SEQUENCE</scope>
    <source>
        <strain evidence="3">CBS 103.79</strain>
    </source>
</reference>
<gene>
    <name evidence="3" type="ORF">C8A05DRAFT_36404</name>
</gene>
<evidence type="ECO:0000313" key="4">
    <source>
        <dbReference type="Proteomes" id="UP001303889"/>
    </source>
</evidence>
<evidence type="ECO:0000256" key="1">
    <source>
        <dbReference type="PROSITE-ProRule" id="PRU00023"/>
    </source>
</evidence>
<evidence type="ECO:0000313" key="3">
    <source>
        <dbReference type="EMBL" id="KAK3899969.1"/>
    </source>
</evidence>
<sequence length="820" mass="89144">MDSFQIMLADFSPWPWSAPSGVDHISPLCGALVDSDDLRDGSVPSHSRQSPDNAVADPSAIDLASSPASATAGPTSSGPILGRPRQWTVSRSRKLARLYLYSTLSIEKIIKVLEDDGFCPRKNSAQKAIHKMLDNDPRYLRPESRLAMARRIQSLAMSPTRGSRKNVTGRLHTALRHSSRERNYLFGSEVDSPVAQSIGVEDIPAFDFPAFPESFNLSYVQFPPADQTQDSATVPPEPENPASSPTAQELKRRLSDCSSRHALQLCAVIEDFTISDFSDDEGGSVGRPTSTPALSDTADLGFFQDLTLGTDAYEAFPDPGFALPGDFLTAHTRTCADFPGQEHGKNCWCSIARETSTIDNSWLLPTGEFSGRALHVLEHICLPGITSLHDGFGNVPLHLFAALQGCQEVLLQMVANQEGGSLRAVNTAGQTFLHVLNFEWFQDVASPFALLWRLLALINDTCPELVYQVDVYGRSFFHRAHSLIRDPATLSSLFSSFECTLAARRDAFGFNPVPYADPVSQGHYTPPRRVGSFCSSAEGLTRSASPASPPRSSTTDERCFLTYHTRLVQTIHSSYTNPAVEDADGRNGLHCLAEAILNQQTMDQHVQGGGGIQRAFSFTSITTGLPSTAPPARPHLKRKLSFSTDLSPSPSSIPDPCSAIPPPPPEEGPLPTRLRHLTSLLSPSISVSLSAYSRRGHTPLMSFIQHLPDAQDDRAKTLQTILETLIRRGGTRAVEARNRRGETPLLMAARLGRKIALATLLRTGSANVAARDADGRGVLELLDAEVKGARARGDVGLYARLEACRVLLTGRKEWGVRLAP</sequence>
<feature type="compositionally biased region" description="Pro residues" evidence="2">
    <location>
        <begin position="659"/>
        <end position="668"/>
    </location>
</feature>
<dbReference type="InterPro" id="IPR036770">
    <property type="entry name" value="Ankyrin_rpt-contain_sf"/>
</dbReference>
<proteinExistence type="predicted"/>
<feature type="repeat" description="ANK" evidence="1">
    <location>
        <begin position="740"/>
        <end position="773"/>
    </location>
</feature>
<dbReference type="EMBL" id="MU855719">
    <property type="protein sequence ID" value="KAK3899969.1"/>
    <property type="molecule type" value="Genomic_DNA"/>
</dbReference>
<keyword evidence="4" id="KW-1185">Reference proteome</keyword>